<evidence type="ECO:0000256" key="4">
    <source>
        <dbReference type="RuleBase" id="RU361187"/>
    </source>
</evidence>
<evidence type="ECO:0000256" key="3">
    <source>
        <dbReference type="ARBA" id="ARBA00023295"/>
    </source>
</evidence>
<dbReference type="EMBL" id="VATY01000005">
    <property type="protein sequence ID" value="TMM53420.1"/>
    <property type="molecule type" value="Genomic_DNA"/>
</dbReference>
<evidence type="ECO:0000313" key="5">
    <source>
        <dbReference type="EMBL" id="TMM53420.1"/>
    </source>
</evidence>
<keyword evidence="3 4" id="KW-0326">Glycosidase</keyword>
<dbReference type="GO" id="GO:0004553">
    <property type="term" value="F:hydrolase activity, hydrolyzing O-glycosyl compounds"/>
    <property type="evidence" value="ECO:0007669"/>
    <property type="project" value="InterPro"/>
</dbReference>
<evidence type="ECO:0000256" key="1">
    <source>
        <dbReference type="ARBA" id="ARBA00009865"/>
    </source>
</evidence>
<dbReference type="Gene3D" id="2.115.10.20">
    <property type="entry name" value="Glycosyl hydrolase domain, family 43"/>
    <property type="match status" value="1"/>
</dbReference>
<keyword evidence="6" id="KW-1185">Reference proteome</keyword>
<protein>
    <submittedName>
        <fullName evidence="5">Glycoside hydrolase</fullName>
    </submittedName>
</protein>
<evidence type="ECO:0000256" key="2">
    <source>
        <dbReference type="ARBA" id="ARBA00022801"/>
    </source>
</evidence>
<reference evidence="5 6" key="1">
    <citation type="submission" date="2019-05" db="EMBL/GenBank/DDBJ databases">
        <authorList>
            <person name="Zhang J.-Y."/>
            <person name="Feg X."/>
            <person name="Du Z.-J."/>
        </authorList>
    </citation>
    <scope>NUCLEOTIDE SEQUENCE [LARGE SCALE GENOMIC DNA]</scope>
    <source>
        <strain evidence="5 6">RZ26</strain>
    </source>
</reference>
<accession>A0A5S3PH00</accession>
<name>A0A5S3PH00_9FLAO</name>
<dbReference type="Pfam" id="PF04616">
    <property type="entry name" value="Glyco_hydro_43"/>
    <property type="match status" value="1"/>
</dbReference>
<dbReference type="InterPro" id="IPR006710">
    <property type="entry name" value="Glyco_hydro_43"/>
</dbReference>
<dbReference type="InterPro" id="IPR023296">
    <property type="entry name" value="Glyco_hydro_beta-prop_sf"/>
</dbReference>
<dbReference type="AlphaFoldDB" id="A0A5S3PH00"/>
<dbReference type="OrthoDB" id="1016412at2"/>
<evidence type="ECO:0000313" key="6">
    <source>
        <dbReference type="Proteomes" id="UP000310314"/>
    </source>
</evidence>
<dbReference type="CDD" id="cd08992">
    <property type="entry name" value="GH117"/>
    <property type="match status" value="1"/>
</dbReference>
<dbReference type="PROSITE" id="PS51257">
    <property type="entry name" value="PROKAR_LIPOPROTEIN"/>
    <property type="match status" value="1"/>
</dbReference>
<dbReference type="GO" id="GO:0005975">
    <property type="term" value="P:carbohydrate metabolic process"/>
    <property type="evidence" value="ECO:0007669"/>
    <property type="project" value="InterPro"/>
</dbReference>
<proteinExistence type="inferred from homology"/>
<dbReference type="SUPFAM" id="SSF75005">
    <property type="entry name" value="Arabinanase/levansucrase/invertase"/>
    <property type="match status" value="1"/>
</dbReference>
<comment type="similarity">
    <text evidence="1 4">Belongs to the glycosyl hydrolase 43 family.</text>
</comment>
<gene>
    <name evidence="5" type="ORF">FEE95_20385</name>
</gene>
<organism evidence="5 6">
    <name type="scientific">Maribacter algarum</name>
    <name type="common">ex Zhang et al. 2020</name>
    <dbReference type="NCBI Taxonomy" id="2578118"/>
    <lineage>
        <taxon>Bacteria</taxon>
        <taxon>Pseudomonadati</taxon>
        <taxon>Bacteroidota</taxon>
        <taxon>Flavobacteriia</taxon>
        <taxon>Flavobacteriales</taxon>
        <taxon>Flavobacteriaceae</taxon>
        <taxon>Maribacter</taxon>
    </lineage>
</organism>
<dbReference type="RefSeq" id="WP_138659879.1">
    <property type="nucleotide sequence ID" value="NZ_VATY01000005.1"/>
</dbReference>
<sequence>MKDSIALLFLFSVVLFSCKQEKNSSEQEVVKNQNGFPFHLPEEKPNRAMSSAMERIYTDYSSPRPQNNELFSQFKYTELEGFDYNNHDGTISRRDPSKTIFYNGKYYVWYTHRETPVPPVGIPNAAKSSDTIPSSDWDLADIYYATSEDGFTWKEQGVAIPRPPAPNVGHRSVTTTDILEWKGKYYLYYQAFSVASGKNGGDDCPVAVSYADSPDGPWTAANKIVIPNGAKGEWDMNSIHDPYPLVHDGKIYIYYKSDFDDRPELVRMQGLAIADNPLGPFTKHPLNPVITSGHETSLFPFKKGVAALVYKDGPEHNTVQYAEDWVNFEIASITELMPYAAAPHVPDAFTNTKDGRGITWGLAHFINVTGDWDKFSSKLVRFDCDLSLDIDDPEMKQHRVNHAPGVYFRQGLSEKQKADRIKNRSE</sequence>
<dbReference type="Proteomes" id="UP000310314">
    <property type="component" value="Unassembled WGS sequence"/>
</dbReference>
<comment type="caution">
    <text evidence="5">The sequence shown here is derived from an EMBL/GenBank/DDBJ whole genome shotgun (WGS) entry which is preliminary data.</text>
</comment>
<keyword evidence="2 4" id="KW-0378">Hydrolase</keyword>